<evidence type="ECO:0000313" key="1">
    <source>
        <dbReference type="EMBL" id="SUI99526.1"/>
    </source>
</evidence>
<accession>A0A380BDD6</accession>
<organism evidence="1 2">
    <name type="scientific">Sporosarcina pasteurii</name>
    <name type="common">Bacillus pasteurii</name>
    <dbReference type="NCBI Taxonomy" id="1474"/>
    <lineage>
        <taxon>Bacteria</taxon>
        <taxon>Bacillati</taxon>
        <taxon>Bacillota</taxon>
        <taxon>Bacilli</taxon>
        <taxon>Bacillales</taxon>
        <taxon>Caryophanaceae</taxon>
        <taxon>Sporosarcina</taxon>
    </lineage>
</organism>
<evidence type="ECO:0000313" key="2">
    <source>
        <dbReference type="Proteomes" id="UP000254519"/>
    </source>
</evidence>
<proteinExistence type="predicted"/>
<sequence>MDCFETKLQPVALIVQQIEIGGIIYEDSRLE</sequence>
<keyword evidence="2" id="KW-1185">Reference proteome</keyword>
<name>A0A380BDD6_SPOPA</name>
<dbReference type="AlphaFoldDB" id="A0A380BDD6"/>
<dbReference type="Proteomes" id="UP000254519">
    <property type="component" value="Unassembled WGS sequence"/>
</dbReference>
<protein>
    <submittedName>
        <fullName evidence="1">Uncharacterized protein</fullName>
    </submittedName>
</protein>
<reference evidence="1 2" key="1">
    <citation type="submission" date="2018-06" db="EMBL/GenBank/DDBJ databases">
        <authorList>
            <consortium name="Pathogen Informatics"/>
            <person name="Doyle S."/>
        </authorList>
    </citation>
    <scope>NUCLEOTIDE SEQUENCE [LARGE SCALE GENOMIC DNA]</scope>
    <source>
        <strain evidence="2">ATCC 11859 / DSM 33 / NCIB 8841 / NCTC 4822</strain>
    </source>
</reference>
<dbReference type="EMBL" id="UGYZ01000002">
    <property type="protein sequence ID" value="SUI99526.1"/>
    <property type="molecule type" value="Genomic_DNA"/>
</dbReference>
<gene>
    <name evidence="1" type="ORF">NCTC4822_00655</name>
</gene>